<protein>
    <submittedName>
        <fullName evidence="2">Putative salivary secreted lipocalin</fullName>
    </submittedName>
</protein>
<dbReference type="EMBL" id="GGLE01000349">
    <property type="protein sequence ID" value="MBY04475.1"/>
    <property type="molecule type" value="Transcribed_RNA"/>
</dbReference>
<dbReference type="InterPro" id="IPR012674">
    <property type="entry name" value="Calycin"/>
</dbReference>
<dbReference type="AlphaFoldDB" id="A0A2R5L4S4"/>
<dbReference type="InterPro" id="IPR002970">
    <property type="entry name" value="Tick_his-bd"/>
</dbReference>
<dbReference type="SUPFAM" id="SSF50814">
    <property type="entry name" value="Lipocalins"/>
    <property type="match status" value="1"/>
</dbReference>
<accession>A0A2R5L4S4</accession>
<dbReference type="GO" id="GO:0043176">
    <property type="term" value="F:amine binding"/>
    <property type="evidence" value="ECO:0007669"/>
    <property type="project" value="InterPro"/>
</dbReference>
<evidence type="ECO:0000313" key="2">
    <source>
        <dbReference type="EMBL" id="MBY04475.1"/>
    </source>
</evidence>
<name>A0A2R5L4S4_9ACAR</name>
<organism evidence="2">
    <name type="scientific">Ornithodoros turicata</name>
    <dbReference type="NCBI Taxonomy" id="34597"/>
    <lineage>
        <taxon>Eukaryota</taxon>
        <taxon>Metazoa</taxon>
        <taxon>Ecdysozoa</taxon>
        <taxon>Arthropoda</taxon>
        <taxon>Chelicerata</taxon>
        <taxon>Arachnida</taxon>
        <taxon>Acari</taxon>
        <taxon>Parasitiformes</taxon>
        <taxon>Ixodida</taxon>
        <taxon>Ixodoidea</taxon>
        <taxon>Argasidae</taxon>
        <taxon>Ornithodorinae</taxon>
        <taxon>Ornithodoros</taxon>
    </lineage>
</organism>
<proteinExistence type="predicted"/>
<dbReference type="Gene3D" id="2.40.128.20">
    <property type="match status" value="1"/>
</dbReference>
<sequence>MACKFALVVFCLFIVGYVDATSPDLWTLLSGNKFQLISRTYSMGNNECAYMKVASRDESAKKLNTLMGYRDGTTKQYQGPGSYTVTVSGNQMTVTLASGSGSGVSYNLVHSDGQGCNILKGVAGGVRGQECELWAPEGQESHAQGTSCKAQFESTCAAAVQHPYQSDCTIP</sequence>
<keyword evidence="1" id="KW-0732">Signal</keyword>
<feature type="chain" id="PRO_5015359143" evidence="1">
    <location>
        <begin position="21"/>
        <end position="171"/>
    </location>
</feature>
<evidence type="ECO:0000256" key="1">
    <source>
        <dbReference type="SAM" id="SignalP"/>
    </source>
</evidence>
<feature type="signal peptide" evidence="1">
    <location>
        <begin position="1"/>
        <end position="20"/>
    </location>
</feature>
<reference evidence="2" key="1">
    <citation type="submission" date="2018-03" db="EMBL/GenBank/DDBJ databases">
        <title>The relapsing fever spirochete Borrelia turicatae persists in the highly oxidative environment of its soft-bodied tick vector.</title>
        <authorList>
            <person name="Bourret T.J."/>
            <person name="Boyle W.K."/>
            <person name="Valenzuela J.G."/>
            <person name="Oliveira F."/>
            <person name="Lopez J.E."/>
        </authorList>
    </citation>
    <scope>NUCLEOTIDE SEQUENCE</scope>
    <source>
        <strain evidence="2">Kansas strain/isolate</strain>
        <tissue evidence="2">Salivary glands</tissue>
    </source>
</reference>
<dbReference type="GO" id="GO:0030682">
    <property type="term" value="P:symbiont-mediated perturbation of host defenses"/>
    <property type="evidence" value="ECO:0007669"/>
    <property type="project" value="InterPro"/>
</dbReference>
<dbReference type="Pfam" id="PF02098">
    <property type="entry name" value="His_binding"/>
    <property type="match status" value="1"/>
</dbReference>